<feature type="compositionally biased region" description="Basic residues" evidence="7">
    <location>
        <begin position="395"/>
        <end position="404"/>
    </location>
</feature>
<evidence type="ECO:0000256" key="6">
    <source>
        <dbReference type="RuleBase" id="RU000682"/>
    </source>
</evidence>
<dbReference type="GO" id="GO:0000981">
    <property type="term" value="F:DNA-binding transcription factor activity, RNA polymerase II-specific"/>
    <property type="evidence" value="ECO:0007669"/>
    <property type="project" value="InterPro"/>
</dbReference>
<keyword evidence="4 5" id="KW-0539">Nucleus</keyword>
<reference evidence="8" key="2">
    <citation type="submission" date="2020-05" db="UniProtKB">
        <authorList>
            <consortium name="EnsemblMetazoa"/>
        </authorList>
    </citation>
    <scope>IDENTIFICATION</scope>
    <source>
        <strain evidence="8">LVP_AGWG</strain>
    </source>
</reference>
<dbReference type="InParanoid" id="A0A1S4FG44"/>
<feature type="compositionally biased region" description="Basic residues" evidence="7">
    <location>
        <begin position="317"/>
        <end position="326"/>
    </location>
</feature>
<evidence type="ECO:0000313" key="9">
    <source>
        <dbReference type="Proteomes" id="UP000008820"/>
    </source>
</evidence>
<dbReference type="PROSITE" id="PS00027">
    <property type="entry name" value="HOMEOBOX_1"/>
    <property type="match status" value="1"/>
</dbReference>
<dbReference type="GO" id="GO:0005634">
    <property type="term" value="C:nucleus"/>
    <property type="evidence" value="ECO:0007669"/>
    <property type="project" value="UniProtKB-SubCell"/>
</dbReference>
<accession>A0A1S4FG44</accession>
<dbReference type="SMART" id="SM00389">
    <property type="entry name" value="HOX"/>
    <property type="match status" value="1"/>
</dbReference>
<feature type="compositionally biased region" description="Low complexity" evidence="7">
    <location>
        <begin position="83"/>
        <end position="102"/>
    </location>
</feature>
<evidence type="ECO:0000256" key="2">
    <source>
        <dbReference type="ARBA" id="ARBA00023125"/>
    </source>
</evidence>
<dbReference type="OrthoDB" id="6159439at2759"/>
<evidence type="ECO:0000256" key="4">
    <source>
        <dbReference type="ARBA" id="ARBA00023242"/>
    </source>
</evidence>
<dbReference type="InterPro" id="IPR050848">
    <property type="entry name" value="Homeobox_TF"/>
</dbReference>
<dbReference type="PRINTS" id="PR00024">
    <property type="entry name" value="HOMEOBOX"/>
</dbReference>
<feature type="compositionally biased region" description="Basic and acidic residues" evidence="7">
    <location>
        <begin position="155"/>
        <end position="167"/>
    </location>
</feature>
<reference evidence="8 9" key="1">
    <citation type="submission" date="2017-06" db="EMBL/GenBank/DDBJ databases">
        <title>Aedes aegypti genome working group (AGWG) sequencing and assembly.</title>
        <authorList>
            <consortium name="Aedes aegypti Genome Working Group (AGWG)"/>
            <person name="Matthews B.J."/>
        </authorList>
    </citation>
    <scope>NUCLEOTIDE SEQUENCE [LARGE SCALE GENOMIC DNA]</scope>
    <source>
        <strain evidence="8 9">LVP_AGWG</strain>
    </source>
</reference>
<sequence length="474" mass="49964">MALHPLSYKDTANKSPTVLGSVTPGGTIASKVPFSIEDILFQNGSVTQTNNNNNISANFNVKSAKPPGSPSGSQVLDSGIGGSNSRSSSSNNSNASADSCGGPRKVPQFRGGDANGNSCNNNSSKFSDSNVIRSDSNRNNNHGPAVLNGLSGCEEDYRKPLPTERYNKLPLNNQGGPQQSGPPGPQFSTPNPTVIYPGGPYGDPGYLQMALGAYLAPSASGYKTVDPYFLSQAGLFAGSPLFPGGGCPDIALGLGMGMSALRHCRRRKARTVFSDPQLTGLEKRFEAQRYLSTPERVELASALGLSETQVKTWFQNRRMKHKKQLRRREINNAEPVDFSRNESTNGGASGTGGPNASNQSMSSGVTANRLNSSGASEKAFSVYNSNSNGGNSNNHLHHHPHGGKPGKPLGPAPPQMGGILKGLHASANSSFSLVRRAPINEGDLLSDEDDDYGNDSEDDCSDVDIVGDEKGYMT</sequence>
<dbReference type="VEuPathDB" id="VectorBase:AAEL007221"/>
<gene>
    <name evidence="8" type="primary">5568919</name>
</gene>
<dbReference type="PANTHER" id="PTHR24333">
    <property type="entry name" value="HOMEO BOX HB9 LIKE A-RELATED"/>
    <property type="match status" value="1"/>
</dbReference>
<dbReference type="FunFam" id="1.10.10.60:FF:000373">
    <property type="entry name" value="Blast:Brain-specific homeobox protein"/>
    <property type="match status" value="1"/>
</dbReference>
<dbReference type="AlphaFoldDB" id="A0A1S4FG44"/>
<feature type="region of interest" description="Disordered" evidence="7">
    <location>
        <begin position="439"/>
        <end position="474"/>
    </location>
</feature>
<feature type="region of interest" description="Disordered" evidence="7">
    <location>
        <begin position="57"/>
        <end position="192"/>
    </location>
</feature>
<dbReference type="PROSITE" id="PS50071">
    <property type="entry name" value="HOMEOBOX_2"/>
    <property type="match status" value="1"/>
</dbReference>
<dbReference type="InterPro" id="IPR009057">
    <property type="entry name" value="Homeodomain-like_sf"/>
</dbReference>
<feature type="region of interest" description="Disordered" evidence="7">
    <location>
        <begin position="1"/>
        <end position="22"/>
    </location>
</feature>
<dbReference type="InterPro" id="IPR001356">
    <property type="entry name" value="HD"/>
</dbReference>
<dbReference type="PRINTS" id="PR00031">
    <property type="entry name" value="HTHREPRESSR"/>
</dbReference>
<dbReference type="InterPro" id="IPR017970">
    <property type="entry name" value="Homeobox_CS"/>
</dbReference>
<evidence type="ECO:0000256" key="3">
    <source>
        <dbReference type="ARBA" id="ARBA00023155"/>
    </source>
</evidence>
<dbReference type="InterPro" id="IPR020479">
    <property type="entry name" value="HD_metazoa"/>
</dbReference>
<evidence type="ECO:0000256" key="1">
    <source>
        <dbReference type="ARBA" id="ARBA00004123"/>
    </source>
</evidence>
<dbReference type="Gene3D" id="1.10.10.60">
    <property type="entry name" value="Homeodomain-like"/>
    <property type="match status" value="1"/>
</dbReference>
<feature type="compositionally biased region" description="Acidic residues" evidence="7">
    <location>
        <begin position="444"/>
        <end position="466"/>
    </location>
</feature>
<evidence type="ECO:0000256" key="5">
    <source>
        <dbReference type="PROSITE-ProRule" id="PRU00108"/>
    </source>
</evidence>
<evidence type="ECO:0000256" key="7">
    <source>
        <dbReference type="SAM" id="MobiDB-lite"/>
    </source>
</evidence>
<dbReference type="Proteomes" id="UP000008820">
    <property type="component" value="Chromosome 2"/>
</dbReference>
<keyword evidence="2 5" id="KW-0238">DNA-binding</keyword>
<feature type="compositionally biased region" description="Low complexity" evidence="7">
    <location>
        <begin position="384"/>
        <end position="394"/>
    </location>
</feature>
<dbReference type="SUPFAM" id="SSF46689">
    <property type="entry name" value="Homeodomain-like"/>
    <property type="match status" value="1"/>
</dbReference>
<protein>
    <submittedName>
        <fullName evidence="8">Brain-specific homeobox protein, putative</fullName>
    </submittedName>
</protein>
<feature type="compositionally biased region" description="Polar residues" evidence="7">
    <location>
        <begin position="115"/>
        <end position="142"/>
    </location>
</feature>
<dbReference type="GO" id="GO:0003677">
    <property type="term" value="F:DNA binding"/>
    <property type="evidence" value="ECO:0007669"/>
    <property type="project" value="UniProtKB-UniRule"/>
</dbReference>
<feature type="DNA-binding region" description="Homeobox" evidence="5">
    <location>
        <begin position="266"/>
        <end position="325"/>
    </location>
</feature>
<name>A0A1S4FG44_AEDAE</name>
<keyword evidence="9" id="KW-1185">Reference proteome</keyword>
<evidence type="ECO:0000313" key="8">
    <source>
        <dbReference type="EnsemblMetazoa" id="AAEL007221-PA"/>
    </source>
</evidence>
<organism evidence="8 9">
    <name type="scientific">Aedes aegypti</name>
    <name type="common">Yellowfever mosquito</name>
    <name type="synonym">Culex aegypti</name>
    <dbReference type="NCBI Taxonomy" id="7159"/>
    <lineage>
        <taxon>Eukaryota</taxon>
        <taxon>Metazoa</taxon>
        <taxon>Ecdysozoa</taxon>
        <taxon>Arthropoda</taxon>
        <taxon>Hexapoda</taxon>
        <taxon>Insecta</taxon>
        <taxon>Pterygota</taxon>
        <taxon>Neoptera</taxon>
        <taxon>Endopterygota</taxon>
        <taxon>Diptera</taxon>
        <taxon>Nematocera</taxon>
        <taxon>Culicoidea</taxon>
        <taxon>Culicidae</taxon>
        <taxon>Culicinae</taxon>
        <taxon>Aedini</taxon>
        <taxon>Aedes</taxon>
        <taxon>Stegomyia</taxon>
    </lineage>
</organism>
<dbReference type="InterPro" id="IPR000047">
    <property type="entry name" value="HTH_motif"/>
</dbReference>
<comment type="subcellular location">
    <subcellularLocation>
        <location evidence="1 5 6">Nucleus</location>
    </subcellularLocation>
</comment>
<feature type="compositionally biased region" description="Polar residues" evidence="7">
    <location>
        <begin position="354"/>
        <end position="375"/>
    </location>
</feature>
<feature type="region of interest" description="Disordered" evidence="7">
    <location>
        <begin position="317"/>
        <end position="421"/>
    </location>
</feature>
<dbReference type="PANTHER" id="PTHR24333:SF8">
    <property type="entry name" value="HOMEOBOX PROTEIN CEH-62"/>
    <property type="match status" value="1"/>
</dbReference>
<dbReference type="Pfam" id="PF00046">
    <property type="entry name" value="Homeodomain"/>
    <property type="match status" value="1"/>
</dbReference>
<dbReference type="CDD" id="cd00086">
    <property type="entry name" value="homeodomain"/>
    <property type="match status" value="1"/>
</dbReference>
<proteinExistence type="predicted"/>
<dbReference type="EnsemblMetazoa" id="AAEL007221-RA">
    <property type="protein sequence ID" value="AAEL007221-PA"/>
    <property type="gene ID" value="AAEL007221"/>
</dbReference>
<keyword evidence="3 5" id="KW-0371">Homeobox</keyword>